<dbReference type="Proteomes" id="UP000485880">
    <property type="component" value="Unassembled WGS sequence"/>
</dbReference>
<keyword evidence="3" id="KW-1185">Reference proteome</keyword>
<reference evidence="2 3" key="1">
    <citation type="submission" date="2019-05" db="EMBL/GenBank/DDBJ databases">
        <authorList>
            <person name="Farhan Ul Haque M."/>
        </authorList>
    </citation>
    <scope>NUCLEOTIDE SEQUENCE [LARGE SCALE GENOMIC DNA]</scope>
    <source>
        <strain evidence="2">2</strain>
    </source>
</reference>
<evidence type="ECO:0000313" key="3">
    <source>
        <dbReference type="Proteomes" id="UP000485880"/>
    </source>
</evidence>
<accession>A0A8B6M9U3</accession>
<protein>
    <submittedName>
        <fullName evidence="2">Uncharacterized protein</fullName>
    </submittedName>
</protein>
<evidence type="ECO:0000256" key="1">
    <source>
        <dbReference type="SAM" id="MobiDB-lite"/>
    </source>
</evidence>
<feature type="region of interest" description="Disordered" evidence="1">
    <location>
        <begin position="231"/>
        <end position="255"/>
    </location>
</feature>
<dbReference type="EMBL" id="CABFMQ020000092">
    <property type="protein sequence ID" value="VTZ51275.1"/>
    <property type="molecule type" value="Genomic_DNA"/>
</dbReference>
<comment type="caution">
    <text evidence="2">The sequence shown here is derived from an EMBL/GenBank/DDBJ whole genome shotgun (WGS) entry which is preliminary data.</text>
</comment>
<name>A0A8B6M9U3_METTU</name>
<sequence>MSRARSPSYPNTPLREAIVLIDKIFAADRRNPIDRAVAAKHLGYSGISGASDMTLAALMHYGLLERAGKGETRVTQLAVDIIHPHNEDDRRNALRRAAFSPTLFRALRERFPDGKFSSEALKSYLMREGFVESAVNPAARAYSETCLYLEKENAYGSGGNEPTNGVESTPPVDVTVYGGAQVGDLIQWESQGALQFSKPQRVRLVTDDGQWLSVENSETGIPMNEVIVEERGSVQPPPRFPLDDRKDRSSLKADPGEIEWMRTGIGRATTARVIVQGPMGPKEIGRLIKMLEAQKDVLEDEDDVMDA</sequence>
<gene>
    <name evidence="2" type="ORF">MPC4_340031</name>
</gene>
<dbReference type="AlphaFoldDB" id="A0A8B6M9U3"/>
<feature type="compositionally biased region" description="Basic and acidic residues" evidence="1">
    <location>
        <begin position="241"/>
        <end position="255"/>
    </location>
</feature>
<dbReference type="RefSeq" id="WP_174513134.1">
    <property type="nucleotide sequence ID" value="NZ_CABFMQ020000092.1"/>
</dbReference>
<evidence type="ECO:0000313" key="2">
    <source>
        <dbReference type="EMBL" id="VTZ51275.1"/>
    </source>
</evidence>
<proteinExistence type="predicted"/>
<organism evidence="2 3">
    <name type="scientific">Methylocella tundrae</name>
    <dbReference type="NCBI Taxonomy" id="227605"/>
    <lineage>
        <taxon>Bacteria</taxon>
        <taxon>Pseudomonadati</taxon>
        <taxon>Pseudomonadota</taxon>
        <taxon>Alphaproteobacteria</taxon>
        <taxon>Hyphomicrobiales</taxon>
        <taxon>Beijerinckiaceae</taxon>
        <taxon>Methylocella</taxon>
    </lineage>
</organism>